<dbReference type="Pfam" id="PF13560">
    <property type="entry name" value="HTH_31"/>
    <property type="match status" value="1"/>
</dbReference>
<dbReference type="CDD" id="cd00093">
    <property type="entry name" value="HTH_XRE"/>
    <property type="match status" value="1"/>
</dbReference>
<dbReference type="SUPFAM" id="SSF47413">
    <property type="entry name" value="lambda repressor-like DNA-binding domains"/>
    <property type="match status" value="1"/>
</dbReference>
<organism evidence="2 3">
    <name type="scientific">Sphaerisporangium album</name>
    <dbReference type="NCBI Taxonomy" id="509200"/>
    <lineage>
        <taxon>Bacteria</taxon>
        <taxon>Bacillati</taxon>
        <taxon>Actinomycetota</taxon>
        <taxon>Actinomycetes</taxon>
        <taxon>Streptosporangiales</taxon>
        <taxon>Streptosporangiaceae</taxon>
        <taxon>Sphaerisporangium</taxon>
    </lineage>
</organism>
<comment type="caution">
    <text evidence="2">The sequence shown here is derived from an EMBL/GenBank/DDBJ whole genome shotgun (WGS) entry which is preliminary data.</text>
</comment>
<accession>A0A367EJ59</accession>
<keyword evidence="3" id="KW-1185">Reference proteome</keyword>
<dbReference type="PROSITE" id="PS50943">
    <property type="entry name" value="HTH_CROC1"/>
    <property type="match status" value="1"/>
</dbReference>
<dbReference type="InterPro" id="IPR010982">
    <property type="entry name" value="Lambda_DNA-bd_dom_sf"/>
</dbReference>
<sequence>MQESTMSPAPRPVDPSASPLHLLGVGLRRCREQCGLTLEAVGAQVSVDWSHLARWERGERHPPEDVVARLDEVYGAGGFLVALQAMTNTSGRPVRDQAPQWDGERMDVLRRRLIGGVAAMGVAAVAGMPALDGISNLRGVVDSALGNRPHVEDWEETAWEYAYAVLAPSIMGVVRDLSADVLGFQEAMTSASGKEVSRWLRVNAQLSTLLAFALGSIGQQRESHHWWRVAARAAEQTGEGELLAAVYGHEAVQALHEGRPLPLVVSRATRAIELTKGRACRAASAAYGARAHARVLLGDLAGALADLDEQASLFERMPAEVVADAQSVNGWPQTRVLYCRSLVYTFGGHPDAAQMQMEAITAYPGWQTRQKAQVELHQAYTEVRSGHIESGVEHARSVLDTLPDDHVNRFVIHNAAAVAAAVPAVERSRPPVIEYREMLALSRRLDAPHH</sequence>
<feature type="domain" description="HTH cro/C1-type" evidence="1">
    <location>
        <begin position="27"/>
        <end position="80"/>
    </location>
</feature>
<dbReference type="GO" id="GO:0003677">
    <property type="term" value="F:DNA binding"/>
    <property type="evidence" value="ECO:0007669"/>
    <property type="project" value="InterPro"/>
</dbReference>
<proteinExistence type="predicted"/>
<dbReference type="Gene3D" id="1.10.260.40">
    <property type="entry name" value="lambda repressor-like DNA-binding domains"/>
    <property type="match status" value="1"/>
</dbReference>
<dbReference type="InterPro" id="IPR001387">
    <property type="entry name" value="Cro/C1-type_HTH"/>
</dbReference>
<dbReference type="Proteomes" id="UP000253094">
    <property type="component" value="Unassembled WGS sequence"/>
</dbReference>
<evidence type="ECO:0000259" key="1">
    <source>
        <dbReference type="PROSITE" id="PS50943"/>
    </source>
</evidence>
<dbReference type="SMART" id="SM00530">
    <property type="entry name" value="HTH_XRE"/>
    <property type="match status" value="1"/>
</dbReference>
<name>A0A367EJ59_9ACTN</name>
<protein>
    <submittedName>
        <fullName evidence="2">XRE family transcriptional regulator</fullName>
    </submittedName>
</protein>
<evidence type="ECO:0000313" key="2">
    <source>
        <dbReference type="EMBL" id="RCG17789.1"/>
    </source>
</evidence>
<evidence type="ECO:0000313" key="3">
    <source>
        <dbReference type="Proteomes" id="UP000253094"/>
    </source>
</evidence>
<dbReference type="EMBL" id="QOIL01000040">
    <property type="protein sequence ID" value="RCG17789.1"/>
    <property type="molecule type" value="Genomic_DNA"/>
</dbReference>
<dbReference type="OrthoDB" id="3449038at2"/>
<gene>
    <name evidence="2" type="ORF">DQ384_39525</name>
</gene>
<dbReference type="AlphaFoldDB" id="A0A367EJ59"/>
<reference evidence="2 3" key="1">
    <citation type="submission" date="2018-06" db="EMBL/GenBank/DDBJ databases">
        <title>Sphaerisporangium craniellae sp. nov., isolated from a marine sponge in the South China Sea.</title>
        <authorList>
            <person name="Li L."/>
        </authorList>
    </citation>
    <scope>NUCLEOTIDE SEQUENCE [LARGE SCALE GENOMIC DNA]</scope>
    <source>
        <strain evidence="2 3">CCTCC AA 208026</strain>
    </source>
</reference>